<dbReference type="InterPro" id="IPR000182">
    <property type="entry name" value="GNAT_dom"/>
</dbReference>
<evidence type="ECO:0000313" key="5">
    <source>
        <dbReference type="Proteomes" id="UP001249240"/>
    </source>
</evidence>
<proteinExistence type="predicted"/>
<dbReference type="GO" id="GO:0016747">
    <property type="term" value="F:acyltransferase activity, transferring groups other than amino-acyl groups"/>
    <property type="evidence" value="ECO:0007669"/>
    <property type="project" value="InterPro"/>
</dbReference>
<sequence>MQGKILIATVKDLSELQTISIETFRDTFATENDPTDLQKYLLEAYNLKKLEKEMLNSDSRFFFIYLNKSLAGYMKVNTGKAQTEMSDRNGLEVERIYIRKKFKRQGLGRQLLEYAFELASQEKRENIWLGVWEKNQNALQFYQTFGFKKVGAHPFNVGKDKQTDLIMLKELL</sequence>
<protein>
    <submittedName>
        <fullName evidence="4">N-acetyltransferase</fullName>
    </submittedName>
</protein>
<dbReference type="PROSITE" id="PS51186">
    <property type="entry name" value="GNAT"/>
    <property type="match status" value="1"/>
</dbReference>
<dbReference type="SUPFAM" id="SSF55729">
    <property type="entry name" value="Acyl-CoA N-acyltransferases (Nat)"/>
    <property type="match status" value="1"/>
</dbReference>
<dbReference type="EMBL" id="JARPXM010000038">
    <property type="protein sequence ID" value="MDT2540386.1"/>
    <property type="molecule type" value="Genomic_DNA"/>
</dbReference>
<organism evidence="4 5">
    <name type="scientific">Enterococcus raffinosus</name>
    <dbReference type="NCBI Taxonomy" id="71452"/>
    <lineage>
        <taxon>Bacteria</taxon>
        <taxon>Bacillati</taxon>
        <taxon>Bacillota</taxon>
        <taxon>Bacilli</taxon>
        <taxon>Lactobacillales</taxon>
        <taxon>Enterococcaceae</taxon>
        <taxon>Enterococcus</taxon>
    </lineage>
</organism>
<evidence type="ECO:0000256" key="2">
    <source>
        <dbReference type="ARBA" id="ARBA00023315"/>
    </source>
</evidence>
<reference evidence="4" key="1">
    <citation type="submission" date="2023-03" db="EMBL/GenBank/DDBJ databases">
        <authorList>
            <person name="Shen W."/>
            <person name="Cai J."/>
        </authorList>
    </citation>
    <scope>NUCLEOTIDE SEQUENCE</scope>
    <source>
        <strain evidence="4">B646-2</strain>
    </source>
</reference>
<dbReference type="Proteomes" id="UP001249240">
    <property type="component" value="Unassembled WGS sequence"/>
</dbReference>
<dbReference type="AlphaFoldDB" id="A0AAW8T467"/>
<name>A0AAW8T467_9ENTE</name>
<dbReference type="GeneID" id="67041108"/>
<keyword evidence="2" id="KW-0012">Acyltransferase</keyword>
<dbReference type="Gene3D" id="3.40.630.30">
    <property type="match status" value="1"/>
</dbReference>
<dbReference type="Pfam" id="PF00583">
    <property type="entry name" value="Acetyltransf_1"/>
    <property type="match status" value="1"/>
</dbReference>
<evidence type="ECO:0000256" key="1">
    <source>
        <dbReference type="ARBA" id="ARBA00022679"/>
    </source>
</evidence>
<comment type="caution">
    <text evidence="4">The sequence shown here is derived from an EMBL/GenBank/DDBJ whole genome shotgun (WGS) entry which is preliminary data.</text>
</comment>
<dbReference type="InterPro" id="IPR016181">
    <property type="entry name" value="Acyl_CoA_acyltransferase"/>
</dbReference>
<dbReference type="PANTHER" id="PTHR42919">
    <property type="entry name" value="N-ALPHA-ACETYLTRANSFERASE"/>
    <property type="match status" value="1"/>
</dbReference>
<dbReference type="PANTHER" id="PTHR42919:SF8">
    <property type="entry name" value="N-ALPHA-ACETYLTRANSFERASE 50"/>
    <property type="match status" value="1"/>
</dbReference>
<accession>A0AAW8T467</accession>
<feature type="domain" description="N-acetyltransferase" evidence="3">
    <location>
        <begin position="3"/>
        <end position="172"/>
    </location>
</feature>
<dbReference type="InterPro" id="IPR051556">
    <property type="entry name" value="N-term/lysine_N-AcTrnsfr"/>
</dbReference>
<evidence type="ECO:0000313" key="4">
    <source>
        <dbReference type="EMBL" id="MDT2540386.1"/>
    </source>
</evidence>
<dbReference type="RefSeq" id="WP_010745336.1">
    <property type="nucleotide sequence ID" value="NZ_BAAAXM010000015.1"/>
</dbReference>
<dbReference type="CDD" id="cd04301">
    <property type="entry name" value="NAT_SF"/>
    <property type="match status" value="1"/>
</dbReference>
<keyword evidence="1" id="KW-0808">Transferase</keyword>
<evidence type="ECO:0000259" key="3">
    <source>
        <dbReference type="PROSITE" id="PS51186"/>
    </source>
</evidence>
<gene>
    <name evidence="4" type="ORF">P7D78_19965</name>
</gene>